<evidence type="ECO:0000313" key="7">
    <source>
        <dbReference type="EMBL" id="CAB4882237.1"/>
    </source>
</evidence>
<evidence type="ECO:0000256" key="4">
    <source>
        <dbReference type="ARBA" id="ARBA00022490"/>
    </source>
</evidence>
<proteinExistence type="inferred from homology"/>
<accession>A0A6J7EG25</accession>
<organism evidence="7">
    <name type="scientific">freshwater metagenome</name>
    <dbReference type="NCBI Taxonomy" id="449393"/>
    <lineage>
        <taxon>unclassified sequences</taxon>
        <taxon>metagenomes</taxon>
        <taxon>ecological metagenomes</taxon>
    </lineage>
</organism>
<name>A0A6J7EG25_9ZZZZ</name>
<dbReference type="InterPro" id="IPR003783">
    <property type="entry name" value="Regulatory_RecX"/>
</dbReference>
<comment type="subcellular location">
    <subcellularLocation>
        <location evidence="1">Cytoplasm</location>
    </subcellularLocation>
</comment>
<protein>
    <recommendedName>
        <fullName evidence="3">Regulatory protein RecX</fullName>
    </recommendedName>
</protein>
<evidence type="ECO:0000256" key="3">
    <source>
        <dbReference type="ARBA" id="ARBA00018111"/>
    </source>
</evidence>
<dbReference type="InterPro" id="IPR053924">
    <property type="entry name" value="RecX_HTH_2nd"/>
</dbReference>
<dbReference type="Pfam" id="PF02631">
    <property type="entry name" value="RecX_HTH2"/>
    <property type="match status" value="1"/>
</dbReference>
<dbReference type="Gene3D" id="1.10.10.10">
    <property type="entry name" value="Winged helix-like DNA-binding domain superfamily/Winged helix DNA-binding domain"/>
    <property type="match status" value="2"/>
</dbReference>
<feature type="domain" description="RecX second three-helical" evidence="5">
    <location>
        <begin position="23"/>
        <end position="64"/>
    </location>
</feature>
<dbReference type="Pfam" id="PF21981">
    <property type="entry name" value="RecX_HTH3"/>
    <property type="match status" value="1"/>
</dbReference>
<evidence type="ECO:0000259" key="5">
    <source>
        <dbReference type="Pfam" id="PF02631"/>
    </source>
</evidence>
<dbReference type="PANTHER" id="PTHR33602">
    <property type="entry name" value="REGULATORY PROTEIN RECX FAMILY PROTEIN"/>
    <property type="match status" value="1"/>
</dbReference>
<keyword evidence="4" id="KW-0963">Cytoplasm</keyword>
<dbReference type="GO" id="GO:0005737">
    <property type="term" value="C:cytoplasm"/>
    <property type="evidence" value="ECO:0007669"/>
    <property type="project" value="UniProtKB-SubCell"/>
</dbReference>
<dbReference type="InterPro" id="IPR053925">
    <property type="entry name" value="RecX_HTH_3rd"/>
</dbReference>
<dbReference type="PANTHER" id="PTHR33602:SF1">
    <property type="entry name" value="REGULATORY PROTEIN RECX FAMILY PROTEIN"/>
    <property type="match status" value="1"/>
</dbReference>
<dbReference type="EMBL" id="CAFBLZ010000008">
    <property type="protein sequence ID" value="CAB4882237.1"/>
    <property type="molecule type" value="Genomic_DNA"/>
</dbReference>
<evidence type="ECO:0000256" key="1">
    <source>
        <dbReference type="ARBA" id="ARBA00004496"/>
    </source>
</evidence>
<dbReference type="AlphaFoldDB" id="A0A6J7EG25"/>
<dbReference type="GO" id="GO:0006282">
    <property type="term" value="P:regulation of DNA repair"/>
    <property type="evidence" value="ECO:0007669"/>
    <property type="project" value="InterPro"/>
</dbReference>
<evidence type="ECO:0000256" key="2">
    <source>
        <dbReference type="ARBA" id="ARBA00009695"/>
    </source>
</evidence>
<reference evidence="7" key="1">
    <citation type="submission" date="2020-05" db="EMBL/GenBank/DDBJ databases">
        <authorList>
            <person name="Chiriac C."/>
            <person name="Salcher M."/>
            <person name="Ghai R."/>
            <person name="Kavagutti S V."/>
        </authorList>
    </citation>
    <scope>NUCLEOTIDE SEQUENCE</scope>
</reference>
<gene>
    <name evidence="7" type="ORF">UFOPK3482_00200</name>
</gene>
<sequence>MRGIDDQVAQATIYRLQEAGLVNDQEFAIAWATSRHSHKKISKRVIATELRQKGVEQEQILEALESIDDDAEYQSAFELAMKKYATMSRLENDVQIRRIQSLLQRKGFGFPVIARVIRELGIGLELD</sequence>
<feature type="domain" description="RecX third three-helical" evidence="6">
    <location>
        <begin position="71"/>
        <end position="117"/>
    </location>
</feature>
<comment type="similarity">
    <text evidence="2">Belongs to the RecX family.</text>
</comment>
<evidence type="ECO:0000259" key="6">
    <source>
        <dbReference type="Pfam" id="PF21981"/>
    </source>
</evidence>
<dbReference type="InterPro" id="IPR036388">
    <property type="entry name" value="WH-like_DNA-bd_sf"/>
</dbReference>